<gene>
    <name evidence="2" type="ordered locus">amb3245</name>
</gene>
<evidence type="ECO:0000256" key="1">
    <source>
        <dbReference type="SAM" id="MobiDB-lite"/>
    </source>
</evidence>
<dbReference type="HOGENOM" id="CLU_628225_0_0_5"/>
<dbReference type="KEGG" id="mag:amb3245"/>
<keyword evidence="3" id="KW-1185">Reference proteome</keyword>
<dbReference type="EMBL" id="AP007255">
    <property type="protein sequence ID" value="BAE52049.1"/>
    <property type="molecule type" value="Genomic_DNA"/>
</dbReference>
<evidence type="ECO:0000313" key="2">
    <source>
        <dbReference type="EMBL" id="BAE52049.1"/>
    </source>
</evidence>
<dbReference type="STRING" id="342108.amb3245"/>
<name>Q2W276_PARM1</name>
<sequence>METMSAISSMPSWPMSSRRPTKGEIKAAPALAARMAWLAEKHRVTLTRTPSSDSTLQVLSPAGVSGTLTATLGRRAASLRPSASMVSKSVAATSAEMGPGTMSQISAMTSRILRPDLAISDGLVVTPSTSPVAASSRISATSAVSMKNFICGPQAFVCGPQTTREAAGVNRRGRSIGGALQHLGDGHRQMILDHHHFGAADLLAVDVEIDGIIDLAIQLHHGTAAQLEELGDGQVGGSQHRRELHRDVIDRLAVVSQTQGCVDRVVAVGHLASSFWPRIRGPLQYRAYPAFPNIRLTGRSDRVAYWRRLRSGDQPRYDPPRAEEGRMSTEIYSCRDGQDLKQGKLDYSDIDDRETAEIDAKRRCKLDPTIKRVAYYKVAADGDFRMFFSYTNPHCKPAPKAKPVSLATAARKAAPKKKPEPKPGLLARLKKSIGLT</sequence>
<organism evidence="2 3">
    <name type="scientific">Paramagnetospirillum magneticum (strain ATCC 700264 / AMB-1)</name>
    <name type="common">Magnetospirillum magneticum</name>
    <dbReference type="NCBI Taxonomy" id="342108"/>
    <lineage>
        <taxon>Bacteria</taxon>
        <taxon>Pseudomonadati</taxon>
        <taxon>Pseudomonadota</taxon>
        <taxon>Alphaproteobacteria</taxon>
        <taxon>Rhodospirillales</taxon>
        <taxon>Magnetospirillaceae</taxon>
        <taxon>Paramagnetospirillum</taxon>
    </lineage>
</organism>
<evidence type="ECO:0000313" key="3">
    <source>
        <dbReference type="Proteomes" id="UP000007058"/>
    </source>
</evidence>
<reference evidence="2 3" key="1">
    <citation type="journal article" date="2005" name="DNA Res.">
        <title>Complete genome sequence of the facultative anaerobic magnetotactic bacterium Magnetospirillum sp. strain AMB-1.</title>
        <authorList>
            <person name="Matsunaga T."/>
            <person name="Okamura Y."/>
            <person name="Fukuda Y."/>
            <person name="Wahyudi A.T."/>
            <person name="Murase Y."/>
            <person name="Takeyama H."/>
        </authorList>
    </citation>
    <scope>NUCLEOTIDE SEQUENCE [LARGE SCALE GENOMIC DNA]</scope>
    <source>
        <strain evidence="3">ATCC 700264 / AMB-1</strain>
    </source>
</reference>
<protein>
    <submittedName>
        <fullName evidence="2">Uncharacterized protein</fullName>
    </submittedName>
</protein>
<feature type="compositionally biased region" description="Low complexity" evidence="1">
    <location>
        <begin position="1"/>
        <end position="18"/>
    </location>
</feature>
<dbReference type="Proteomes" id="UP000007058">
    <property type="component" value="Chromosome"/>
</dbReference>
<dbReference type="AlphaFoldDB" id="Q2W276"/>
<accession>Q2W276</accession>
<feature type="region of interest" description="Disordered" evidence="1">
    <location>
        <begin position="1"/>
        <end position="21"/>
    </location>
</feature>
<proteinExistence type="predicted"/>